<gene>
    <name evidence="1" type="ORF">PPACK8108_LOCUS22983</name>
</gene>
<dbReference type="PANTHER" id="PTHR28177">
    <property type="entry name" value="ALTERED INHERITANCE OF MITOCHONDRIA PROTEIN 19, MITOCHONDRIAL"/>
    <property type="match status" value="1"/>
</dbReference>
<accession>A0AAV0BL91</accession>
<comment type="caution">
    <text evidence="1">The sequence shown here is derived from an EMBL/GenBank/DDBJ whole genome shotgun (WGS) entry which is preliminary data.</text>
</comment>
<keyword evidence="2" id="KW-1185">Reference proteome</keyword>
<organism evidence="1 2">
    <name type="scientific">Phakopsora pachyrhizi</name>
    <name type="common">Asian soybean rust disease fungus</name>
    <dbReference type="NCBI Taxonomy" id="170000"/>
    <lineage>
        <taxon>Eukaryota</taxon>
        <taxon>Fungi</taxon>
        <taxon>Dikarya</taxon>
        <taxon>Basidiomycota</taxon>
        <taxon>Pucciniomycotina</taxon>
        <taxon>Pucciniomycetes</taxon>
        <taxon>Pucciniales</taxon>
        <taxon>Phakopsoraceae</taxon>
        <taxon>Phakopsora</taxon>
    </lineage>
</organism>
<dbReference type="EMBL" id="CALTRL010005952">
    <property type="protein sequence ID" value="CAH7688080.1"/>
    <property type="molecule type" value="Genomic_DNA"/>
</dbReference>
<dbReference type="AlphaFoldDB" id="A0AAV0BL91"/>
<sequence>MASSQGDSSLTSPTQALELNSDSNYSNWTRWCLRVSSSPWPAWTMSGLLLVAFPAASRISQFTHLPPAWQLAPTAAAFGLGGYITSTGDHFNGSGTTSAWSFIYLFLHGRSAVSGAFFSSPQTNRRFFPLGVATAALTNAIAHGYVYWSGSVVEKRA</sequence>
<dbReference type="Proteomes" id="UP001153365">
    <property type="component" value="Unassembled WGS sequence"/>
</dbReference>
<dbReference type="PANTHER" id="PTHR28177:SF1">
    <property type="entry name" value="ALTERED INHERITANCE OF MITOCHONDRIA PROTEIN 19, MITOCHONDRIAL"/>
    <property type="match status" value="1"/>
</dbReference>
<reference evidence="1" key="1">
    <citation type="submission" date="2022-06" db="EMBL/GenBank/DDBJ databases">
        <authorList>
            <consortium name="SYNGENTA / RWTH Aachen University"/>
        </authorList>
    </citation>
    <scope>NUCLEOTIDE SEQUENCE</scope>
</reference>
<proteinExistence type="predicted"/>
<evidence type="ECO:0000313" key="1">
    <source>
        <dbReference type="EMBL" id="CAH7688080.1"/>
    </source>
</evidence>
<dbReference type="GO" id="GO:0005739">
    <property type="term" value="C:mitochondrion"/>
    <property type="evidence" value="ECO:0007669"/>
    <property type="project" value="TreeGrafter"/>
</dbReference>
<name>A0AAV0BL91_PHAPC</name>
<dbReference type="InterPro" id="IPR019419">
    <property type="entry name" value="AIM19"/>
</dbReference>
<protein>
    <submittedName>
        <fullName evidence="1">Expressed protein</fullName>
    </submittedName>
</protein>
<evidence type="ECO:0000313" key="2">
    <source>
        <dbReference type="Proteomes" id="UP001153365"/>
    </source>
</evidence>
<dbReference type="Pfam" id="PF10315">
    <property type="entry name" value="Aim19"/>
    <property type="match status" value="1"/>
</dbReference>